<reference evidence="2" key="1">
    <citation type="submission" date="2017-02" db="EMBL/GenBank/DDBJ databases">
        <title>Tessaracoccus aquaemaris sp. nov., isolated from the intestine of a Korean rockfish, Sebastes schlegelii, in a marine aquaculture pond.</title>
        <authorList>
            <person name="Tak E.J."/>
            <person name="Bae J.-W."/>
        </authorList>
    </citation>
    <scope>NUCLEOTIDE SEQUENCE [LARGE SCALE GENOMIC DNA]</scope>
    <source>
        <strain evidence="2">NSG39</strain>
    </source>
</reference>
<dbReference type="STRING" id="1332264.BW730_13765"/>
<gene>
    <name evidence="1" type="ORF">BW730_13765</name>
</gene>
<dbReference type="EMBL" id="CP019606">
    <property type="protein sequence ID" value="AQP48413.1"/>
    <property type="molecule type" value="Genomic_DNA"/>
</dbReference>
<evidence type="ECO:0000313" key="2">
    <source>
        <dbReference type="Proteomes" id="UP000188145"/>
    </source>
</evidence>
<dbReference type="OrthoDB" id="143162at2"/>
<proteinExistence type="predicted"/>
<protein>
    <recommendedName>
        <fullName evidence="3">Double-GTPase 2 domain-containing protein</fullName>
    </recommendedName>
</protein>
<dbReference type="KEGG" id="tes:BW730_13765"/>
<dbReference type="Proteomes" id="UP000188145">
    <property type="component" value="Chromosome"/>
</dbReference>
<evidence type="ECO:0008006" key="3">
    <source>
        <dbReference type="Google" id="ProtNLM"/>
    </source>
</evidence>
<dbReference type="AlphaFoldDB" id="A0A1Q2CQL8"/>
<keyword evidence="2" id="KW-1185">Reference proteome</keyword>
<organism evidence="1 2">
    <name type="scientific">Tessaracoccus aquimaris</name>
    <dbReference type="NCBI Taxonomy" id="1332264"/>
    <lineage>
        <taxon>Bacteria</taxon>
        <taxon>Bacillati</taxon>
        <taxon>Actinomycetota</taxon>
        <taxon>Actinomycetes</taxon>
        <taxon>Propionibacteriales</taxon>
        <taxon>Propionibacteriaceae</taxon>
        <taxon>Tessaracoccus</taxon>
    </lineage>
</organism>
<evidence type="ECO:0000313" key="1">
    <source>
        <dbReference type="EMBL" id="AQP48413.1"/>
    </source>
</evidence>
<accession>A0A1Q2CQL8</accession>
<dbReference type="RefSeq" id="WP_077686747.1">
    <property type="nucleotide sequence ID" value="NZ_CP019606.1"/>
</dbReference>
<name>A0A1Q2CQL8_9ACTN</name>
<sequence length="323" mass="35349">MTVCPRCYQQVARSGECPNCHFDVPVEWLTSTQLAIAITGARTAGKSVLIGVMMDQFEYFLGQQHQSFLTPLGSTKERFHQKYRVPLFEQRNLLRPTPPARDEQLEPLLWSFEYGEQAVCLSIIDAAGEDFESLAPSDARFRYLGFSDLIVAMVDPLKVPGVAAVLEGVVTVPRGSGHDLEVMRSVLAARAAHRQQGGPDQVLGIVLSKFDVLQRMRDLSASPWQSIFNRPGSTLQRDPSMVSAFDNRNDADLLQHELNGLLGQLGASMLLTAASDAQIPYRLFATSALGAEPNAATIGRGGIVPFRVLDVLQAALTKKIGVR</sequence>